<dbReference type="InterPro" id="IPR001375">
    <property type="entry name" value="Peptidase_S9_cat"/>
</dbReference>
<dbReference type="InterPro" id="IPR011042">
    <property type="entry name" value="6-blade_b-propeller_TolB-like"/>
</dbReference>
<keyword evidence="3" id="KW-0732">Signal</keyword>
<gene>
    <name evidence="5" type="ORF">SAMN02745824_3246</name>
</gene>
<reference evidence="6" key="1">
    <citation type="submission" date="2016-11" db="EMBL/GenBank/DDBJ databases">
        <authorList>
            <person name="Varghese N."/>
            <person name="Submissions S."/>
        </authorList>
    </citation>
    <scope>NUCLEOTIDE SEQUENCE [LARGE SCALE GENOMIC DNA]</scope>
    <source>
        <strain evidence="6">DSM 22363</strain>
    </source>
</reference>
<evidence type="ECO:0000256" key="3">
    <source>
        <dbReference type="SAM" id="SignalP"/>
    </source>
</evidence>
<keyword evidence="6" id="KW-1185">Reference proteome</keyword>
<dbReference type="Gene3D" id="3.40.50.1820">
    <property type="entry name" value="alpha/beta hydrolase"/>
    <property type="match status" value="1"/>
</dbReference>
<dbReference type="STRING" id="1123272.SAMN02745824_3246"/>
<dbReference type="SUPFAM" id="SSF53474">
    <property type="entry name" value="alpha/beta-Hydrolases"/>
    <property type="match status" value="1"/>
</dbReference>
<dbReference type="PANTHER" id="PTHR42776">
    <property type="entry name" value="SERINE PEPTIDASE S9 FAMILY MEMBER"/>
    <property type="match status" value="1"/>
</dbReference>
<name>A0A1N6HE50_9SPHN</name>
<dbReference type="SUPFAM" id="SSF82171">
    <property type="entry name" value="DPP6 N-terminal domain-like"/>
    <property type="match status" value="1"/>
</dbReference>
<keyword evidence="2" id="KW-0720">Serine protease</keyword>
<protein>
    <submittedName>
        <fullName evidence="5">Acylaminoacyl-peptidase</fullName>
    </submittedName>
</protein>
<keyword evidence="1" id="KW-0378">Hydrolase</keyword>
<evidence type="ECO:0000256" key="1">
    <source>
        <dbReference type="ARBA" id="ARBA00022801"/>
    </source>
</evidence>
<proteinExistence type="predicted"/>
<evidence type="ECO:0000313" key="6">
    <source>
        <dbReference type="Proteomes" id="UP000185192"/>
    </source>
</evidence>
<dbReference type="InterPro" id="IPR029058">
    <property type="entry name" value="AB_hydrolase_fold"/>
</dbReference>
<organism evidence="5 6">
    <name type="scientific">Parasphingorhabdus marina DSM 22363</name>
    <dbReference type="NCBI Taxonomy" id="1123272"/>
    <lineage>
        <taxon>Bacteria</taxon>
        <taxon>Pseudomonadati</taxon>
        <taxon>Pseudomonadota</taxon>
        <taxon>Alphaproteobacteria</taxon>
        <taxon>Sphingomonadales</taxon>
        <taxon>Sphingomonadaceae</taxon>
        <taxon>Parasphingorhabdus</taxon>
    </lineage>
</organism>
<dbReference type="PANTHER" id="PTHR42776:SF27">
    <property type="entry name" value="DIPEPTIDYL PEPTIDASE FAMILY MEMBER 6"/>
    <property type="match status" value="1"/>
</dbReference>
<dbReference type="Pfam" id="PF07676">
    <property type="entry name" value="PD40"/>
    <property type="match status" value="3"/>
</dbReference>
<evidence type="ECO:0000256" key="2">
    <source>
        <dbReference type="ARBA" id="ARBA00022825"/>
    </source>
</evidence>
<dbReference type="Pfam" id="PF00326">
    <property type="entry name" value="Peptidase_S9"/>
    <property type="match status" value="1"/>
</dbReference>
<dbReference type="GO" id="GO:0006508">
    <property type="term" value="P:proteolysis"/>
    <property type="evidence" value="ECO:0007669"/>
    <property type="project" value="InterPro"/>
</dbReference>
<keyword evidence="2" id="KW-0645">Protease</keyword>
<dbReference type="InterPro" id="IPR011659">
    <property type="entry name" value="WD40"/>
</dbReference>
<dbReference type="GO" id="GO:0004252">
    <property type="term" value="F:serine-type endopeptidase activity"/>
    <property type="evidence" value="ECO:0007669"/>
    <property type="project" value="TreeGrafter"/>
</dbReference>
<evidence type="ECO:0000313" key="5">
    <source>
        <dbReference type="EMBL" id="SIO17987.1"/>
    </source>
</evidence>
<feature type="domain" description="Peptidase S9 prolyl oligopeptidase catalytic" evidence="4">
    <location>
        <begin position="474"/>
        <end position="679"/>
    </location>
</feature>
<dbReference type="Gene3D" id="2.120.10.30">
    <property type="entry name" value="TolB, C-terminal domain"/>
    <property type="match status" value="2"/>
</dbReference>
<dbReference type="EMBL" id="FSQW01000002">
    <property type="protein sequence ID" value="SIO17987.1"/>
    <property type="molecule type" value="Genomic_DNA"/>
</dbReference>
<accession>A0A1N6HE50</accession>
<feature type="signal peptide" evidence="3">
    <location>
        <begin position="1"/>
        <end position="22"/>
    </location>
</feature>
<evidence type="ECO:0000259" key="4">
    <source>
        <dbReference type="Pfam" id="PF00326"/>
    </source>
</evidence>
<dbReference type="Proteomes" id="UP000185192">
    <property type="component" value="Unassembled WGS sequence"/>
</dbReference>
<feature type="chain" id="PRO_5012003345" evidence="3">
    <location>
        <begin position="23"/>
        <end position="691"/>
    </location>
</feature>
<dbReference type="AlphaFoldDB" id="A0A1N6HE50"/>
<sequence length="691" mass="75476">MMKLRYLLAACCLSSMATTAFAKDVADNRFTAERVFDLEYADDPQISPDGSTIVYARKSMDRFADRVKSELWSVDTRSGAHRPMVTGQSSSSVRWSPDGDRLVYLTSTNGKPDMRLRYADSGESFSLGQFEFPPNAPVWSPDGKSLAFAMLVPDKPVTLAQPPRAPKGANWAKPVKVIDDLVFRFDGAGYLPKGTRHVFVLSTEGGTARQITRGDKEFGAPQWLDNDTLLVTGNDVENADLDPIESEIYRVTLSDGSRTALTQRDGPDIAPRVSPDRSRIAYLGYDDKLKAYQQTDVYVMNTDGSGIRNLTSGYDRSIGSIAWRADGRALIAQSEVDGALTLVSIDLSGNVRQLQRDVGGTSIGRPYASGSFSVASRAGGSTPLIAYTKGSAQRPADVAYARGGRAARTLTNLNEDALGHLQLATIEEIQIPSSHDGRPIEAWVALPPDFRADGSFPLILEIHGGPHTMYGPFFAAEIQRFAAEGYVTAYVNPRGSTGYGEEFAQLIDLNYPGEDHDDLMSVVDALVARNYVSADRLFITGGSGGGVLTAWAVGKTDRFAAAATIKPVINWASMALSADISRFVSRHWFRAQPWEQPQEYWRRSPLSLVGNVKTPTMVMVGEADWRTPTWEAEQYYTALKVQNVDTVLVRVPGAPHLIAGRPSQLIAKTDNIMGWFAKYDPAGKEENAAED</sequence>